<sequence>MRYFTSQLSNSTSSSYSNATKHSSWRIRIFSTGLPSLPLLSSIFTPEAVAVLIISLTPEIKASTLSLLAGAAAGAALWPISSVSPLVAPTSLVTDSISFSKTPLEFLIASSTPLVSAFFVSDILPESSFNLFLVFSNPFFTLSRCFPTALLLSPNFTTVRPKASPRAFPKEPKIS</sequence>
<organism evidence="1">
    <name type="scientific">Borrelia coriaceae ATCC 43381</name>
    <dbReference type="NCBI Taxonomy" id="1408429"/>
    <lineage>
        <taxon>Bacteria</taxon>
        <taxon>Pseudomonadati</taxon>
        <taxon>Spirochaetota</taxon>
        <taxon>Spirochaetia</taxon>
        <taxon>Spirochaetales</taxon>
        <taxon>Borreliaceae</taxon>
        <taxon>Borrelia</taxon>
    </lineage>
</organism>
<protein>
    <submittedName>
        <fullName evidence="1">Uncharacterized protein</fullName>
    </submittedName>
</protein>
<dbReference type="HOGENOM" id="CLU_1529715_0_0_12"/>
<keyword evidence="1" id="KW-0614">Plasmid</keyword>
<dbReference type="AlphaFoldDB" id="W5SVN8"/>
<dbReference type="EMBL" id="CP005748">
    <property type="protein sequence ID" value="AHH11269.1"/>
    <property type="molecule type" value="Genomic_DNA"/>
</dbReference>
<gene>
    <name evidence="1" type="ORF">BCO_0900070</name>
</gene>
<name>W5SVN8_9SPIR</name>
<geneLocation type="plasmid" evidence="1">
    <name>unnamed</name>
</geneLocation>
<evidence type="ECO:0000313" key="1">
    <source>
        <dbReference type="EMBL" id="AHH11269.1"/>
    </source>
</evidence>
<proteinExistence type="predicted"/>
<accession>W5SVN8</accession>
<reference evidence="1" key="1">
    <citation type="submission" date="2013-04" db="EMBL/GenBank/DDBJ databases">
        <title>Comparative Genomics of Relapsing Fever Spirochetes.</title>
        <authorList>
            <person name="Schwan T.G."/>
            <person name="Raffel S.J."/>
            <person name="Porcella S.F."/>
            <person name="Martens C.A."/>
            <person name="Bruno D.P."/>
            <person name="Ricklefs S.M."/>
            <person name="Barbian K.B."/>
        </authorList>
    </citation>
    <scope>NUCLEOTIDE SEQUENCE</scope>
    <source>
        <strain evidence="1">Co53</strain>
        <plasmid evidence="1">unnamed</plasmid>
    </source>
</reference>